<keyword evidence="2" id="KW-1185">Reference proteome</keyword>
<protein>
    <recommendedName>
        <fullName evidence="3">Glycosyl transferase</fullName>
    </recommendedName>
</protein>
<dbReference type="Proteomes" id="UP000230000">
    <property type="component" value="Unassembled WGS sequence"/>
</dbReference>
<dbReference type="RefSeq" id="WP_100314206.1">
    <property type="nucleotide sequence ID" value="NZ_PGFG01000001.1"/>
</dbReference>
<gene>
    <name evidence="1" type="ORF">BXY57_1202</name>
</gene>
<dbReference type="InterPro" id="IPR029044">
    <property type="entry name" value="Nucleotide-diphossugar_trans"/>
</dbReference>
<evidence type="ECO:0000313" key="2">
    <source>
        <dbReference type="Proteomes" id="UP000230000"/>
    </source>
</evidence>
<dbReference type="OrthoDB" id="186344at2"/>
<dbReference type="EMBL" id="PGFG01000001">
    <property type="protein sequence ID" value="PJJ75621.1"/>
    <property type="molecule type" value="Genomic_DNA"/>
</dbReference>
<dbReference type="AlphaFoldDB" id="A0A2M9CUP7"/>
<comment type="caution">
    <text evidence="1">The sequence shown here is derived from an EMBL/GenBank/DDBJ whole genome shotgun (WGS) entry which is preliminary data.</text>
</comment>
<proteinExistence type="predicted"/>
<dbReference type="Gene3D" id="3.90.550.10">
    <property type="entry name" value="Spore Coat Polysaccharide Biosynthesis Protein SpsA, Chain A"/>
    <property type="match status" value="1"/>
</dbReference>
<reference evidence="1 2" key="1">
    <citation type="submission" date="2017-11" db="EMBL/GenBank/DDBJ databases">
        <title>Genomic Encyclopedia of Archaeal and Bacterial Type Strains, Phase II (KMG-II): From Individual Species to Whole Genera.</title>
        <authorList>
            <person name="Goeker M."/>
        </authorList>
    </citation>
    <scope>NUCLEOTIDE SEQUENCE [LARGE SCALE GENOMIC DNA]</scope>
    <source>
        <strain evidence="1 2">DSM 27268</strain>
    </source>
</reference>
<accession>A0A2M9CUP7</accession>
<sequence length="358" mass="42723">MEKQTLYFCTLFDSHYLTRGLVMYESLKACCKDFHLYIFSFDDRSFQLLKSFNLPHVTVISLSEFEDEDLLRVKPTRSRAEYCWTCTPSTILYCLEQFHLPHCTYIDADLYFYQDPSILLEEMGEHSILITEHRYSPQYEKSAKAGKYCVQFITFKQDEYGIKALKWWRERCLEWCYARLEDGKFGDQKYLDDWPERFEKVWVLQHPGGGLAPWNIQQYEVEQKTCLPDSWICRNYRTGEVFEPVFYHFHYLRYYTDGRIELGRRKLSKQVLRLIYTPYICKLENMKQNLMKTYTYLNLPDRQAGGRELGFDPNGSSPAPNSIKHKLVNLYRKIKGVYHVYPVQKFLAACRLADLEKC</sequence>
<name>A0A2M9CUP7_9BACT</name>
<evidence type="ECO:0008006" key="3">
    <source>
        <dbReference type="Google" id="ProtNLM"/>
    </source>
</evidence>
<organism evidence="1 2">
    <name type="scientific">Thermoflavifilum aggregans</name>
    <dbReference type="NCBI Taxonomy" id="454188"/>
    <lineage>
        <taxon>Bacteria</taxon>
        <taxon>Pseudomonadati</taxon>
        <taxon>Bacteroidota</taxon>
        <taxon>Chitinophagia</taxon>
        <taxon>Chitinophagales</taxon>
        <taxon>Chitinophagaceae</taxon>
        <taxon>Thermoflavifilum</taxon>
    </lineage>
</organism>
<dbReference type="SUPFAM" id="SSF53448">
    <property type="entry name" value="Nucleotide-diphospho-sugar transferases"/>
    <property type="match status" value="1"/>
</dbReference>
<evidence type="ECO:0000313" key="1">
    <source>
        <dbReference type="EMBL" id="PJJ75621.1"/>
    </source>
</evidence>